<comment type="caution">
    <text evidence="2">The sequence shown here is derived from an EMBL/GenBank/DDBJ whole genome shotgun (WGS) entry which is preliminary data.</text>
</comment>
<evidence type="ECO:0000256" key="1">
    <source>
        <dbReference type="SAM" id="MobiDB-lite"/>
    </source>
</evidence>
<keyword evidence="3" id="KW-1185">Reference proteome</keyword>
<evidence type="ECO:0000313" key="2">
    <source>
        <dbReference type="EMBL" id="OLP89833.1"/>
    </source>
</evidence>
<feature type="region of interest" description="Disordered" evidence="1">
    <location>
        <begin position="155"/>
        <end position="211"/>
    </location>
</feature>
<feature type="compositionally biased region" description="Basic residues" evidence="1">
    <location>
        <begin position="196"/>
        <end position="205"/>
    </location>
</feature>
<dbReference type="Proteomes" id="UP000186817">
    <property type="component" value="Unassembled WGS sequence"/>
</dbReference>
<organism evidence="2 3">
    <name type="scientific">Symbiodinium microadriaticum</name>
    <name type="common">Dinoflagellate</name>
    <name type="synonym">Zooxanthella microadriatica</name>
    <dbReference type="NCBI Taxonomy" id="2951"/>
    <lineage>
        <taxon>Eukaryota</taxon>
        <taxon>Sar</taxon>
        <taxon>Alveolata</taxon>
        <taxon>Dinophyceae</taxon>
        <taxon>Suessiales</taxon>
        <taxon>Symbiodiniaceae</taxon>
        <taxon>Symbiodinium</taxon>
    </lineage>
</organism>
<name>A0A1Q9D3S6_SYMMI</name>
<dbReference type="AlphaFoldDB" id="A0A1Q9D3S6"/>
<evidence type="ECO:0000313" key="3">
    <source>
        <dbReference type="Proteomes" id="UP000186817"/>
    </source>
</evidence>
<dbReference type="EMBL" id="LSRX01000740">
    <property type="protein sequence ID" value="OLP89833.1"/>
    <property type="molecule type" value="Genomic_DNA"/>
</dbReference>
<feature type="region of interest" description="Disordered" evidence="1">
    <location>
        <begin position="298"/>
        <end position="320"/>
    </location>
</feature>
<protein>
    <submittedName>
        <fullName evidence="2">Uncharacterized protein</fullName>
    </submittedName>
</protein>
<feature type="compositionally biased region" description="Polar residues" evidence="1">
    <location>
        <begin position="340"/>
        <end position="351"/>
    </location>
</feature>
<feature type="compositionally biased region" description="Acidic residues" evidence="1">
    <location>
        <begin position="301"/>
        <end position="314"/>
    </location>
</feature>
<gene>
    <name evidence="2" type="ORF">AK812_SmicGene28646</name>
</gene>
<dbReference type="OrthoDB" id="418592at2759"/>
<feature type="region of interest" description="Disordered" evidence="1">
    <location>
        <begin position="446"/>
        <end position="481"/>
    </location>
</feature>
<proteinExistence type="predicted"/>
<accession>A0A1Q9D3S6</accession>
<sequence>MEPSPLLNLSATELRPGLGRYARTFGALGARVSALEPGPDADAALSGQKPPSRPDLLACSLVPFSLSVEELVRGAFRARIAELLREKNWKTCICSGRTLEDQQWWRRWVLCGTEDDGSSDSPKFLFGPALDEPATPAGVYNPRWLKTSAGGSHRLGSKGFGDPGTSLQPVESAKAEREASELMSSCTDSSGYRPGKGGKKGKSKDRRTGNGLYLSHESVPASCILEYGPWDNLVAEVANRLAQVSLHDQEYLVVDAETLDTQAADREEVTKDLEEGNCELASDVDWSADEEGLAVAQAEPGEPDLGETEGEEATPDWGPTLNLQASPRAWSSAFAPTYDLQGTSSSDQSGTPVVLREGPGPKPTTEAPSETPKKAECSSGGYFPARARPRLRGNRPWAVRSFGLPPRTRPAEGGGKSSSGPQAAVVGVRDLDAAAKRELREFRRTLLQQEGGAQSLRRQPESQARNKRRREERKAKAGAPTRAASSLAVVAMASLPSGADALLSVPVLSRGLGPCLTFTTGVLPLCCLVAFLAVGAAARFAPGPTKGEKLHTGTRHKEVGRALLWWEVRKGGRLEEVCPSKCRDHPRMGKGTGDEARRSVHQSHVALVNDQHDGLRRGILRPQATEEEHLVRGNNLVKWRLQYHMSSTNIR</sequence>
<reference evidence="2 3" key="1">
    <citation type="submission" date="2016-02" db="EMBL/GenBank/DDBJ databases">
        <title>Genome analysis of coral dinoflagellate symbionts highlights evolutionary adaptations to a symbiotic lifestyle.</title>
        <authorList>
            <person name="Aranda M."/>
            <person name="Li Y."/>
            <person name="Liew Y.J."/>
            <person name="Baumgarten S."/>
            <person name="Simakov O."/>
            <person name="Wilson M."/>
            <person name="Piel J."/>
            <person name="Ashoor H."/>
            <person name="Bougouffa S."/>
            <person name="Bajic V.B."/>
            <person name="Ryu T."/>
            <person name="Ravasi T."/>
            <person name="Bayer T."/>
            <person name="Micklem G."/>
            <person name="Kim H."/>
            <person name="Bhak J."/>
            <person name="Lajeunesse T.C."/>
            <person name="Voolstra C.R."/>
        </authorList>
    </citation>
    <scope>NUCLEOTIDE SEQUENCE [LARGE SCALE GENOMIC DNA]</scope>
    <source>
        <strain evidence="2 3">CCMP2467</strain>
    </source>
</reference>
<feature type="region of interest" description="Disordered" evidence="1">
    <location>
        <begin position="338"/>
        <end position="425"/>
    </location>
</feature>